<feature type="domain" description="Pleckstrin homology" evidence="3">
    <location>
        <begin position="241"/>
        <end position="393"/>
    </location>
</feature>
<organism evidence="4 5">
    <name type="scientific">Pagothenia borchgrevinki</name>
    <name type="common">Bald rockcod</name>
    <name type="synonym">Trematomus borchgrevinki</name>
    <dbReference type="NCBI Taxonomy" id="8213"/>
    <lineage>
        <taxon>Eukaryota</taxon>
        <taxon>Metazoa</taxon>
        <taxon>Chordata</taxon>
        <taxon>Craniata</taxon>
        <taxon>Vertebrata</taxon>
        <taxon>Euteleostomi</taxon>
        <taxon>Actinopterygii</taxon>
        <taxon>Neopterygii</taxon>
        <taxon>Teleostei</taxon>
        <taxon>Neoteleostei</taxon>
        <taxon>Acanthomorphata</taxon>
        <taxon>Eupercaria</taxon>
        <taxon>Perciformes</taxon>
        <taxon>Notothenioidei</taxon>
        <taxon>Nototheniidae</taxon>
        <taxon>Pagothenia</taxon>
    </lineage>
</organism>
<feature type="coiled-coil region" evidence="1">
    <location>
        <begin position="259"/>
        <end position="286"/>
    </location>
</feature>
<feature type="region of interest" description="Disordered" evidence="2">
    <location>
        <begin position="54"/>
        <end position="110"/>
    </location>
</feature>
<reference evidence="4 5" key="1">
    <citation type="journal article" date="2022" name="G3 (Bethesda)">
        <title>Evaluating Illumina-, Nanopore-, and PacBio-based genome assembly strategies with the bald notothen, Trematomus borchgrevinki.</title>
        <authorList>
            <person name="Rayamajhi N."/>
            <person name="Cheng C.C."/>
            <person name="Catchen J.M."/>
        </authorList>
    </citation>
    <scope>NUCLEOTIDE SEQUENCE [LARGE SCALE GENOMIC DNA]</scope>
    <source>
        <strain evidence="4">AGRC-2024</strain>
    </source>
</reference>
<feature type="region of interest" description="Disordered" evidence="2">
    <location>
        <begin position="591"/>
        <end position="626"/>
    </location>
</feature>
<feature type="compositionally biased region" description="Low complexity" evidence="2">
    <location>
        <begin position="82"/>
        <end position="96"/>
    </location>
</feature>
<feature type="compositionally biased region" description="Low complexity" evidence="2">
    <location>
        <begin position="666"/>
        <end position="682"/>
    </location>
</feature>
<evidence type="ECO:0000256" key="1">
    <source>
        <dbReference type="SAM" id="Coils"/>
    </source>
</evidence>
<feature type="compositionally biased region" description="Basic and acidic residues" evidence="2">
    <location>
        <begin position="421"/>
        <end position="439"/>
    </location>
</feature>
<feature type="compositionally biased region" description="Basic and acidic residues" evidence="2">
    <location>
        <begin position="496"/>
        <end position="506"/>
    </location>
</feature>
<feature type="region of interest" description="Disordered" evidence="2">
    <location>
        <begin position="651"/>
        <end position="736"/>
    </location>
</feature>
<proteinExistence type="predicted"/>
<protein>
    <recommendedName>
        <fullName evidence="3">Pleckstrin homology domain-containing protein</fullName>
    </recommendedName>
</protein>
<feature type="compositionally biased region" description="Basic and acidic residues" evidence="2">
    <location>
        <begin position="697"/>
        <end position="712"/>
    </location>
</feature>
<evidence type="ECO:0000259" key="3">
    <source>
        <dbReference type="Pfam" id="PF25541"/>
    </source>
</evidence>
<dbReference type="PANTHER" id="PTHR12752:SF3">
    <property type="entry name" value="PLECKSTRIN HOMOLOGY DOMAIN-CONTAINING FAMILY A MEMBER 5"/>
    <property type="match status" value="1"/>
</dbReference>
<keyword evidence="5" id="KW-1185">Reference proteome</keyword>
<gene>
    <name evidence="4" type="ORF">OYC64_006773</name>
</gene>
<comment type="caution">
    <text evidence="4">The sequence shown here is derived from an EMBL/GenBank/DDBJ whole genome shotgun (WGS) entry which is preliminary data.</text>
</comment>
<dbReference type="AlphaFoldDB" id="A0ABD2G2D1"/>
<evidence type="ECO:0000313" key="4">
    <source>
        <dbReference type="EMBL" id="KAL3048060.1"/>
    </source>
</evidence>
<evidence type="ECO:0000256" key="2">
    <source>
        <dbReference type="SAM" id="MobiDB-lite"/>
    </source>
</evidence>
<dbReference type="InterPro" id="IPR057971">
    <property type="entry name" value="PKHA4-7_TBCA"/>
</dbReference>
<feature type="compositionally biased region" description="Polar residues" evidence="2">
    <location>
        <begin position="399"/>
        <end position="420"/>
    </location>
</feature>
<feature type="compositionally biased region" description="Basic and acidic residues" evidence="2">
    <location>
        <begin position="514"/>
        <end position="549"/>
    </location>
</feature>
<dbReference type="Pfam" id="PF25541">
    <property type="entry name" value="TBCA_PH"/>
    <property type="match status" value="1"/>
</dbReference>
<dbReference type="Proteomes" id="UP001619887">
    <property type="component" value="Unassembled WGS sequence"/>
</dbReference>
<reference evidence="4 5" key="2">
    <citation type="journal article" date="2024" name="G3 (Bethesda)">
        <title>The genome of the cryopelagic Antarctic bald notothen, Trematomus borchgrevinki.</title>
        <authorList>
            <person name="Rayamajhi N."/>
            <person name="Rivera-Colon A.G."/>
            <person name="Minhas B.F."/>
            <person name="Cheng C.C."/>
            <person name="Catchen J.M."/>
        </authorList>
    </citation>
    <scope>NUCLEOTIDE SEQUENCE [LARGE SCALE GENOMIC DNA]</scope>
    <source>
        <strain evidence="4">AGRC-2024</strain>
    </source>
</reference>
<accession>A0ABD2G2D1</accession>
<feature type="compositionally biased region" description="Basic and acidic residues" evidence="2">
    <location>
        <begin position="591"/>
        <end position="601"/>
    </location>
</feature>
<sequence>MVERRRSMRDDTMWQLYEWQQRQAFSRQSLALPTAGGHYGTLPSAKTMGNISEHVAHSIPPSPSHGSLALYSTLPPPRQRAPHNPSSSHSEVSSPVFRRETPNPWHRTLPAKHGYTVDRRSIAGGVPPPSFTPQSLQGKTPEELTLLLIKLRRQQAELSSLREHTVSQLMALGMEGPNAKTDVLSHHLQRNLIYLDSQTKENEPLIFMIHTMIENSAPRPQLYQQVSPDDHKEGSFIQRTEEPDIDTKLSRLCEQDKAVRLQEDKLQQLHREKHTLETALLSASQELSEHSGNNGAAQSLLQQRDTLQSGLLQQRDTLQSGLLSTCRELSRVTTELERSWGEYDRLGADVTLAKSTLLEQLEALGSPQTEPPSQRHIQIQKELWRIQDVMEALAKNKPQRSTDNTDVPASRPLSSLQKNEQNPDYRLYKSEPELTTVKEELDEANGEDKDKAESSDTASKVPSCPVGIIPPRTKSPMRPLESSTIASYVTLRKTKKPESKSERPRSAVDQTSFGEREGGRTRMSVEEQLERMRRNQEASSLREKKRETPSRSPSFSKDNPVIIQQGRGQMEGACADPVQLEAALQQLKVETMEQSRTHPAPEEVQGVEECEEVQQDGEGPLQREEELQDELCVSQRVVIVDLCAEPQRVEIVNPFEDDESREQDLTSSPTNTTTENSFQTPEPETPSPEPREEEAEERQQREGELKERLTADHKKHNNNNNNMLASQTFTLVSSDT</sequence>
<feature type="compositionally biased region" description="Polar residues" evidence="2">
    <location>
        <begin position="723"/>
        <end position="736"/>
    </location>
</feature>
<dbReference type="PANTHER" id="PTHR12752">
    <property type="entry name" value="PHOSPHOINOSITOL 3-PHOSPHATE-BINDING PROTEIN"/>
    <property type="match status" value="1"/>
</dbReference>
<name>A0ABD2G2D1_PAGBO</name>
<feature type="region of interest" description="Disordered" evidence="2">
    <location>
        <begin position="395"/>
        <end position="570"/>
    </location>
</feature>
<keyword evidence="1" id="KW-0175">Coiled coil</keyword>
<evidence type="ECO:0000313" key="5">
    <source>
        <dbReference type="Proteomes" id="UP001619887"/>
    </source>
</evidence>
<feature type="compositionally biased region" description="Acidic residues" evidence="2">
    <location>
        <begin position="605"/>
        <end position="615"/>
    </location>
</feature>
<dbReference type="EMBL" id="JBIYXZ010002083">
    <property type="protein sequence ID" value="KAL3048060.1"/>
    <property type="molecule type" value="Genomic_DNA"/>
</dbReference>